<evidence type="ECO:0000313" key="2">
    <source>
        <dbReference type="EMBL" id="KAF9490689.1"/>
    </source>
</evidence>
<keyword evidence="3" id="KW-1185">Reference proteome</keyword>
<dbReference type="InterPro" id="IPR038717">
    <property type="entry name" value="Tc1-like_DDE_dom"/>
</dbReference>
<dbReference type="InterPro" id="IPR036397">
    <property type="entry name" value="RNaseH_sf"/>
</dbReference>
<dbReference type="Gene3D" id="3.30.420.10">
    <property type="entry name" value="Ribonuclease H-like superfamily/Ribonuclease H"/>
    <property type="match status" value="1"/>
</dbReference>
<accession>A0A9P6DBG7</accession>
<dbReference type="OrthoDB" id="2266637at2759"/>
<dbReference type="Proteomes" id="UP000807025">
    <property type="component" value="Unassembled WGS sequence"/>
</dbReference>
<reference evidence="2" key="1">
    <citation type="submission" date="2020-11" db="EMBL/GenBank/DDBJ databases">
        <authorList>
            <consortium name="DOE Joint Genome Institute"/>
            <person name="Ahrendt S."/>
            <person name="Riley R."/>
            <person name="Andreopoulos W."/>
            <person name="Labutti K."/>
            <person name="Pangilinan J."/>
            <person name="Ruiz-Duenas F.J."/>
            <person name="Barrasa J.M."/>
            <person name="Sanchez-Garcia M."/>
            <person name="Camarero S."/>
            <person name="Miyauchi S."/>
            <person name="Serrano A."/>
            <person name="Linde D."/>
            <person name="Babiker R."/>
            <person name="Drula E."/>
            <person name="Ayuso-Fernandez I."/>
            <person name="Pacheco R."/>
            <person name="Padilla G."/>
            <person name="Ferreira P."/>
            <person name="Barriuso J."/>
            <person name="Kellner H."/>
            <person name="Castanera R."/>
            <person name="Alfaro M."/>
            <person name="Ramirez L."/>
            <person name="Pisabarro A.G."/>
            <person name="Kuo A."/>
            <person name="Tritt A."/>
            <person name="Lipzen A."/>
            <person name="He G."/>
            <person name="Yan M."/>
            <person name="Ng V."/>
            <person name="Cullen D."/>
            <person name="Martin F."/>
            <person name="Rosso M.-N."/>
            <person name="Henrissat B."/>
            <person name="Hibbett D."/>
            <person name="Martinez A.T."/>
            <person name="Grigoriev I.V."/>
        </authorList>
    </citation>
    <scope>NUCLEOTIDE SEQUENCE</scope>
    <source>
        <strain evidence="2">ATCC 90797</strain>
    </source>
</reference>
<dbReference type="Pfam" id="PF13358">
    <property type="entry name" value="DDE_3"/>
    <property type="match status" value="1"/>
</dbReference>
<protein>
    <recommendedName>
        <fullName evidence="1">Tc1-like transposase DDE domain-containing protein</fullName>
    </recommendedName>
</protein>
<organism evidence="2 3">
    <name type="scientific">Pleurotus eryngii</name>
    <name type="common">Boletus of the steppes</name>
    <dbReference type="NCBI Taxonomy" id="5323"/>
    <lineage>
        <taxon>Eukaryota</taxon>
        <taxon>Fungi</taxon>
        <taxon>Dikarya</taxon>
        <taxon>Basidiomycota</taxon>
        <taxon>Agaricomycotina</taxon>
        <taxon>Agaricomycetes</taxon>
        <taxon>Agaricomycetidae</taxon>
        <taxon>Agaricales</taxon>
        <taxon>Pleurotineae</taxon>
        <taxon>Pleurotaceae</taxon>
        <taxon>Pleurotus</taxon>
    </lineage>
</organism>
<dbReference type="EMBL" id="MU154635">
    <property type="protein sequence ID" value="KAF9490689.1"/>
    <property type="molecule type" value="Genomic_DNA"/>
</dbReference>
<evidence type="ECO:0000313" key="3">
    <source>
        <dbReference type="Proteomes" id="UP000807025"/>
    </source>
</evidence>
<proteinExistence type="predicted"/>
<dbReference type="AlphaFoldDB" id="A0A9P6DBG7"/>
<gene>
    <name evidence="2" type="ORF">BDN71DRAFT_1399483</name>
</gene>
<dbReference type="GO" id="GO:0003676">
    <property type="term" value="F:nucleic acid binding"/>
    <property type="evidence" value="ECO:0007669"/>
    <property type="project" value="InterPro"/>
</dbReference>
<feature type="domain" description="Tc1-like transposase DDE" evidence="1">
    <location>
        <begin position="2"/>
        <end position="32"/>
    </location>
</feature>
<evidence type="ECO:0000259" key="1">
    <source>
        <dbReference type="Pfam" id="PF13358"/>
    </source>
</evidence>
<name>A0A9P6DBG7_PLEER</name>
<sequence length="73" mass="8528">MRVMFLPPYSPDYNPIELVFSAIKSFVRRHQVLGRQDFTIDNDDAYMYTHLFDAAYSITANDALGFFYKCGYV</sequence>
<comment type="caution">
    <text evidence="2">The sequence shown here is derived from an EMBL/GenBank/DDBJ whole genome shotgun (WGS) entry which is preliminary data.</text>
</comment>